<organism evidence="1 2">
    <name type="scientific">Choristoneura fumiferana</name>
    <name type="common">Spruce budworm moth</name>
    <name type="synonym">Archips fumiferana</name>
    <dbReference type="NCBI Taxonomy" id="7141"/>
    <lineage>
        <taxon>Eukaryota</taxon>
        <taxon>Metazoa</taxon>
        <taxon>Ecdysozoa</taxon>
        <taxon>Arthropoda</taxon>
        <taxon>Hexapoda</taxon>
        <taxon>Insecta</taxon>
        <taxon>Pterygota</taxon>
        <taxon>Neoptera</taxon>
        <taxon>Endopterygota</taxon>
        <taxon>Lepidoptera</taxon>
        <taxon>Glossata</taxon>
        <taxon>Ditrysia</taxon>
        <taxon>Tortricoidea</taxon>
        <taxon>Tortricidae</taxon>
        <taxon>Tortricinae</taxon>
        <taxon>Choristoneura</taxon>
    </lineage>
</organism>
<name>A0ACC0KLJ9_CHOFU</name>
<dbReference type="Proteomes" id="UP001064048">
    <property type="component" value="Chromosome 20"/>
</dbReference>
<sequence>MIVQTAFVFFAIVMNSNIAKGEEYPVFTKPVPGGIRPATMFKQPDFQPSPEEAQRAYDCATLPCDDRENEDVLCACNFITGKVVTFKNGCDLKKHNCRFFTEYRCLTLLMSTEETLLNLDFDKPNTTITLPDDGVVSLSSSAEEICLVPDVGFEGNVDSPGVNRESQPLLGGRGDFEVSYNHFPDDPQFSELVWQAEVAIDNNIFPERIYQGSSGSYFVKNPGGKIIGVFKPKDEEPYGRLNPKWTKWMHKLCCPCCFGRSCLIPNQGYLSEAGASLVDTKIGLKVVPKTRVVKLVSETFNYLRIDRERSRLKRAITEQFPNLRFNRMGLPPKAGSFQLFVEGYKDADYWLRRFEQDPPPAHVMRKFQLQFERLVVLDYIIRNTDRGNDNWLIKYDGPHARAAGQPLDMTDPTEWNDSPEIQIAAIDNGLAFPFKHPDSWRAYPYHWAWLPQAKLPFTQETKELVLPLLSDMNFVQELCDELHLLFKQDKGFDKSLFERQMSVMRGQVLNLTQALKDNKSPVQLVQMPAVIVERSKSGSTSSRFFDSFQQRFQHKSPFFSWW</sequence>
<accession>A0ACC0KLJ9</accession>
<proteinExistence type="predicted"/>
<keyword evidence="2" id="KW-1185">Reference proteome</keyword>
<reference evidence="1 2" key="1">
    <citation type="journal article" date="2022" name="Genome Biol. Evol.">
        <title>The Spruce Budworm Genome: Reconstructing the Evolutionary History of Antifreeze Proteins.</title>
        <authorList>
            <person name="Beliveau C."/>
            <person name="Gagne P."/>
            <person name="Picq S."/>
            <person name="Vernygora O."/>
            <person name="Keeling C.I."/>
            <person name="Pinkney K."/>
            <person name="Doucet D."/>
            <person name="Wen F."/>
            <person name="Johnston J.S."/>
            <person name="Maaroufi H."/>
            <person name="Boyle B."/>
            <person name="Laroche J."/>
            <person name="Dewar K."/>
            <person name="Juretic N."/>
            <person name="Blackburn G."/>
            <person name="Nisole A."/>
            <person name="Brunet B."/>
            <person name="Brandao M."/>
            <person name="Lumley L."/>
            <person name="Duan J."/>
            <person name="Quan G."/>
            <person name="Lucarotti C.J."/>
            <person name="Roe A.D."/>
            <person name="Sperling F.A.H."/>
            <person name="Levesque R.C."/>
            <person name="Cusson M."/>
        </authorList>
    </citation>
    <scope>NUCLEOTIDE SEQUENCE [LARGE SCALE GENOMIC DNA]</scope>
    <source>
        <strain evidence="1">Glfc:IPQL:Cfum</strain>
    </source>
</reference>
<evidence type="ECO:0000313" key="1">
    <source>
        <dbReference type="EMBL" id="KAI8437404.1"/>
    </source>
</evidence>
<protein>
    <submittedName>
        <fullName evidence="1">Uncharacterized protein</fullName>
    </submittedName>
</protein>
<comment type="caution">
    <text evidence="1">The sequence shown here is derived from an EMBL/GenBank/DDBJ whole genome shotgun (WGS) entry which is preliminary data.</text>
</comment>
<dbReference type="EMBL" id="CM046120">
    <property type="protein sequence ID" value="KAI8437404.1"/>
    <property type="molecule type" value="Genomic_DNA"/>
</dbReference>
<evidence type="ECO:0000313" key="2">
    <source>
        <dbReference type="Proteomes" id="UP001064048"/>
    </source>
</evidence>
<gene>
    <name evidence="1" type="ORF">MSG28_011735</name>
</gene>